<dbReference type="InterPro" id="IPR021139">
    <property type="entry name" value="NYN"/>
</dbReference>
<dbReference type="Pfam" id="PF01936">
    <property type="entry name" value="NYN"/>
    <property type="match status" value="1"/>
</dbReference>
<dbReference type="PANTHER" id="PTHR35458">
    <property type="entry name" value="SLR0755 PROTEIN"/>
    <property type="match status" value="1"/>
</dbReference>
<dbReference type="EMBL" id="CP150887">
    <property type="protein sequence ID" value="WZB90483.1"/>
    <property type="molecule type" value="Genomic_DNA"/>
</dbReference>
<dbReference type="CDD" id="cd10911">
    <property type="entry name" value="PIN_LabA"/>
    <property type="match status" value="1"/>
</dbReference>
<evidence type="ECO:0000313" key="2">
    <source>
        <dbReference type="EMBL" id="WZB90483.1"/>
    </source>
</evidence>
<sequence length="190" mass="21787">MMNPRRVMILADGDNAFMAAQNFNRKINWHKLRDYLADPKEGRELIEIVIYLGLPPAKDRFEEQRKAKERFIYWAKSNGFLVVAKEGKAKGDDYENNVDVVMAMDAIELALEVKPDIVVLVTGDSDFAYLAEKLRRRGIRVEVASVEQSLGSELKNAANSIVDLTEVFDQFDQHDVNQNYHRIGHNNIFD</sequence>
<reference evidence="2 3" key="1">
    <citation type="submission" date="2024-04" db="EMBL/GenBank/DDBJ databases">
        <title>Okeanomitos corallinicola gen. &amp; sp. nov. (Nostocales, Cyanobacteria), a new toxic marine heterocyst-forming cyanobacterium from a coral reef.</title>
        <authorList>
            <person name="Li H."/>
            <person name="Li R."/>
            <person name="Kang J."/>
            <person name="Hii K.S."/>
            <person name="Mohamed H.F."/>
            <person name="Xu X."/>
            <person name="Luo Z."/>
        </authorList>
    </citation>
    <scope>NUCLEOTIDE SEQUENCE [LARGE SCALE GENOMIC DNA]</scope>
    <source>
        <strain evidence="2 3">TIOX110</strain>
        <plasmid evidence="2 3">unnamed</plasmid>
    </source>
</reference>
<dbReference type="PANTHER" id="PTHR35458:SF8">
    <property type="entry name" value="SLR0650 PROTEIN"/>
    <property type="match status" value="1"/>
</dbReference>
<keyword evidence="3" id="KW-1185">Reference proteome</keyword>
<evidence type="ECO:0000313" key="3">
    <source>
        <dbReference type="Proteomes" id="UP001483337"/>
    </source>
</evidence>
<dbReference type="Gene3D" id="3.40.50.1010">
    <property type="entry name" value="5'-nuclease"/>
    <property type="match status" value="1"/>
</dbReference>
<name>A0ABZ2UYI9_9CYAN</name>
<dbReference type="Proteomes" id="UP001483337">
    <property type="component" value="Plasmid unnamed"/>
</dbReference>
<proteinExistence type="predicted"/>
<geneLocation type="plasmid" evidence="2 3">
    <name>unnamed</name>
</geneLocation>
<feature type="domain" description="NYN" evidence="1">
    <location>
        <begin position="6"/>
        <end position="164"/>
    </location>
</feature>
<protein>
    <submittedName>
        <fullName evidence="2">NYN domain-containing protein</fullName>
    </submittedName>
</protein>
<accession>A0ABZ2UYI9</accession>
<organism evidence="2 3">
    <name type="scientific">Okeanomitos corallinicola TIOX110</name>
    <dbReference type="NCBI Taxonomy" id="3133117"/>
    <lineage>
        <taxon>Bacteria</taxon>
        <taxon>Bacillati</taxon>
        <taxon>Cyanobacteriota</taxon>
        <taxon>Cyanophyceae</taxon>
        <taxon>Nostocales</taxon>
        <taxon>Aphanizomenonaceae</taxon>
        <taxon>Okeanomitos</taxon>
    </lineage>
</organism>
<dbReference type="RefSeq" id="WP_353933366.1">
    <property type="nucleotide sequence ID" value="NZ_CP150887.1"/>
</dbReference>
<keyword evidence="2" id="KW-0614">Plasmid</keyword>
<gene>
    <name evidence="2" type="ORF">WJM97_23060</name>
</gene>
<dbReference type="InterPro" id="IPR047140">
    <property type="entry name" value="LabA"/>
</dbReference>
<evidence type="ECO:0000259" key="1">
    <source>
        <dbReference type="Pfam" id="PF01936"/>
    </source>
</evidence>